<keyword evidence="5" id="KW-0119">Carbohydrate metabolism</keyword>
<dbReference type="SFLD" id="SFLDG01135">
    <property type="entry name" value="C1.5.6:_HAD__Beta-PGM__Phospha"/>
    <property type="match status" value="1"/>
</dbReference>
<dbReference type="InterPro" id="IPR006439">
    <property type="entry name" value="HAD-SF_hydro_IA"/>
</dbReference>
<comment type="caution">
    <text evidence="6">The sequence shown here is derived from an EMBL/GenBank/DDBJ whole genome shotgun (WGS) entry which is preliminary data.</text>
</comment>
<evidence type="ECO:0000256" key="5">
    <source>
        <dbReference type="ARBA" id="ARBA00023277"/>
    </source>
</evidence>
<name>A0A2M8F9Y0_9BACT</name>
<protein>
    <recommendedName>
        <fullName evidence="8">HAD family phosphatase</fullName>
    </recommendedName>
</protein>
<dbReference type="EMBL" id="PFRH01000082">
    <property type="protein sequence ID" value="PJC52527.1"/>
    <property type="molecule type" value="Genomic_DNA"/>
</dbReference>
<keyword evidence="3" id="KW-0479">Metal-binding</keyword>
<dbReference type="InterPro" id="IPR051600">
    <property type="entry name" value="Beta-PGM-like"/>
</dbReference>
<sequence>MKTFNLEHIKAAIFDIDGTMIDNMPFHKKAWKEFCARKGIHLSDGDFKQNISGLRNDQICKNLFGDTITEAEIEAYAAEKESVYRELYKPHIHEVAGLTEMLNSIKKRDKKLAIATTAPKENREFVLNALGLEEYFEVILGEEDVQKGKPDPEIYLKTAELLGVAPDSCIVFEDSPVGVASAKNAGMTVVGITTTHSEDELEKADIIVQNFTELKLVE</sequence>
<evidence type="ECO:0000256" key="1">
    <source>
        <dbReference type="ARBA" id="ARBA00001946"/>
    </source>
</evidence>
<dbReference type="InterPro" id="IPR023198">
    <property type="entry name" value="PGP-like_dom2"/>
</dbReference>
<keyword evidence="4" id="KW-0460">Magnesium</keyword>
<dbReference type="InterPro" id="IPR023214">
    <property type="entry name" value="HAD_sf"/>
</dbReference>
<dbReference type="AlphaFoldDB" id="A0A2M8F9Y0"/>
<dbReference type="CDD" id="cd07505">
    <property type="entry name" value="HAD_BPGM-like"/>
    <property type="match status" value="1"/>
</dbReference>
<dbReference type="PANTHER" id="PTHR46193">
    <property type="entry name" value="6-PHOSPHOGLUCONATE PHOSPHATASE"/>
    <property type="match status" value="1"/>
</dbReference>
<dbReference type="Pfam" id="PF13419">
    <property type="entry name" value="HAD_2"/>
    <property type="match status" value="1"/>
</dbReference>
<evidence type="ECO:0000256" key="3">
    <source>
        <dbReference type="ARBA" id="ARBA00022723"/>
    </source>
</evidence>
<proteinExistence type="inferred from homology"/>
<evidence type="ECO:0000313" key="6">
    <source>
        <dbReference type="EMBL" id="PJC52527.1"/>
    </source>
</evidence>
<dbReference type="SFLD" id="SFLDS00003">
    <property type="entry name" value="Haloacid_Dehalogenase"/>
    <property type="match status" value="1"/>
</dbReference>
<comment type="similarity">
    <text evidence="2">Belongs to the HAD-like hydrolase superfamily. CbbY/CbbZ/Gph/YieH family.</text>
</comment>
<dbReference type="PRINTS" id="PR00413">
    <property type="entry name" value="HADHALOGNASE"/>
</dbReference>
<dbReference type="Proteomes" id="UP000231456">
    <property type="component" value="Unassembled WGS sequence"/>
</dbReference>
<evidence type="ECO:0000313" key="7">
    <source>
        <dbReference type="Proteomes" id="UP000231456"/>
    </source>
</evidence>
<dbReference type="GO" id="GO:0003824">
    <property type="term" value="F:catalytic activity"/>
    <property type="evidence" value="ECO:0007669"/>
    <property type="project" value="UniProtKB-ARBA"/>
</dbReference>
<dbReference type="PANTHER" id="PTHR46193:SF18">
    <property type="entry name" value="HEXITOL PHOSPHATASE B"/>
    <property type="match status" value="1"/>
</dbReference>
<evidence type="ECO:0000256" key="4">
    <source>
        <dbReference type="ARBA" id="ARBA00022842"/>
    </source>
</evidence>
<dbReference type="Gene3D" id="3.40.50.1000">
    <property type="entry name" value="HAD superfamily/HAD-like"/>
    <property type="match status" value="1"/>
</dbReference>
<dbReference type="InterPro" id="IPR041492">
    <property type="entry name" value="HAD_2"/>
</dbReference>
<gene>
    <name evidence="6" type="ORF">CO030_02400</name>
</gene>
<dbReference type="InterPro" id="IPR036412">
    <property type="entry name" value="HAD-like_sf"/>
</dbReference>
<dbReference type="NCBIfam" id="TIGR01549">
    <property type="entry name" value="HAD-SF-IA-v1"/>
    <property type="match status" value="1"/>
</dbReference>
<dbReference type="SFLD" id="SFLDG01129">
    <property type="entry name" value="C1.5:_HAD__Beta-PGM__Phosphata"/>
    <property type="match status" value="1"/>
</dbReference>
<dbReference type="NCBIfam" id="TIGR01509">
    <property type="entry name" value="HAD-SF-IA-v3"/>
    <property type="match status" value="1"/>
</dbReference>
<dbReference type="Gene3D" id="1.10.150.240">
    <property type="entry name" value="Putative phosphatase, domain 2"/>
    <property type="match status" value="1"/>
</dbReference>
<organism evidence="6 7">
    <name type="scientific">Candidatus Magasanikbacteria bacterium CG_4_9_14_0_2_um_filter_42_11</name>
    <dbReference type="NCBI Taxonomy" id="1974643"/>
    <lineage>
        <taxon>Bacteria</taxon>
        <taxon>Candidatus Magasanikiibacteriota</taxon>
    </lineage>
</organism>
<evidence type="ECO:0008006" key="8">
    <source>
        <dbReference type="Google" id="ProtNLM"/>
    </source>
</evidence>
<accession>A0A2M8F9Y0</accession>
<evidence type="ECO:0000256" key="2">
    <source>
        <dbReference type="ARBA" id="ARBA00006171"/>
    </source>
</evidence>
<comment type="cofactor">
    <cofactor evidence="1">
        <name>Mg(2+)</name>
        <dbReference type="ChEBI" id="CHEBI:18420"/>
    </cofactor>
</comment>
<reference evidence="7" key="1">
    <citation type="submission" date="2017-09" db="EMBL/GenBank/DDBJ databases">
        <title>Depth-based differentiation of microbial function through sediment-hosted aquifers and enrichment of novel symbionts in the deep terrestrial subsurface.</title>
        <authorList>
            <person name="Probst A.J."/>
            <person name="Ladd B."/>
            <person name="Jarett J.K."/>
            <person name="Geller-Mcgrath D.E."/>
            <person name="Sieber C.M.K."/>
            <person name="Emerson J.B."/>
            <person name="Anantharaman K."/>
            <person name="Thomas B.C."/>
            <person name="Malmstrom R."/>
            <person name="Stieglmeier M."/>
            <person name="Klingl A."/>
            <person name="Woyke T."/>
            <person name="Ryan C.M."/>
            <person name="Banfield J.F."/>
        </authorList>
    </citation>
    <scope>NUCLEOTIDE SEQUENCE [LARGE SCALE GENOMIC DNA]</scope>
</reference>
<dbReference type="SUPFAM" id="SSF56784">
    <property type="entry name" value="HAD-like"/>
    <property type="match status" value="1"/>
</dbReference>
<dbReference type="GO" id="GO:0046872">
    <property type="term" value="F:metal ion binding"/>
    <property type="evidence" value="ECO:0007669"/>
    <property type="project" value="UniProtKB-KW"/>
</dbReference>